<evidence type="ECO:0000256" key="10">
    <source>
        <dbReference type="ARBA" id="ARBA00043162"/>
    </source>
</evidence>
<dbReference type="RefSeq" id="WP_109015651.1">
    <property type="nucleotide sequence ID" value="NZ_BDOQ01000007.1"/>
</dbReference>
<keyword evidence="16" id="KW-1185">Reference proteome</keyword>
<dbReference type="Proteomes" id="UP000245081">
    <property type="component" value="Unassembled WGS sequence"/>
</dbReference>
<evidence type="ECO:0000256" key="1">
    <source>
        <dbReference type="ARBA" id="ARBA00001941"/>
    </source>
</evidence>
<proteinExistence type="inferred from homology"/>
<dbReference type="OrthoDB" id="21342at2"/>
<evidence type="ECO:0000256" key="2">
    <source>
        <dbReference type="ARBA" id="ARBA00022884"/>
    </source>
</evidence>
<comment type="similarity">
    <text evidence="4">Belongs to the Nudix hydrolase family. NUDT16 subfamily.</text>
</comment>
<sequence>MTIQKIEAGALHPQGKDAVFLWLYCLDGQPYTKRLPNQVAGGQYPMVLSLLRWDGSFGTMGGKVDPGESLYEALCREAVEEASFEIGHDDDVRPLATYLDDEWHMHSYCLELPYSRLEAARESASMVGRSPEVAGAVIVPAFNYPARMNGAPRGRDAFLTMNFFSTSKVELNELFGRMQSQELACG</sequence>
<comment type="catalytic activity">
    <reaction evidence="11">
        <text>a 5'-end (N(7)-methyl 5'-triphosphoguanosine)-ribonucleoside in mRNA + H2O = N(7)-methyl-GDP + a 5'-end phospho-ribonucleoside in mRNA + 2 H(+)</text>
        <dbReference type="Rhea" id="RHEA:67484"/>
        <dbReference type="Rhea" id="RHEA-COMP:15692"/>
        <dbReference type="Rhea" id="RHEA-COMP:17167"/>
        <dbReference type="ChEBI" id="CHEBI:15377"/>
        <dbReference type="ChEBI" id="CHEBI:15378"/>
        <dbReference type="ChEBI" id="CHEBI:63714"/>
        <dbReference type="ChEBI" id="CHEBI:138282"/>
        <dbReference type="ChEBI" id="CHEBI:156461"/>
        <dbReference type="EC" id="3.6.1.62"/>
    </reaction>
    <physiologicalReaction direction="left-to-right" evidence="11">
        <dbReference type="Rhea" id="RHEA:67485"/>
    </physiologicalReaction>
</comment>
<evidence type="ECO:0000256" key="11">
    <source>
        <dbReference type="ARBA" id="ARBA00047661"/>
    </source>
</evidence>
<evidence type="ECO:0000313" key="16">
    <source>
        <dbReference type="Proteomes" id="UP000245081"/>
    </source>
</evidence>
<comment type="caution">
    <text evidence="15">The sequence shown here is derived from an EMBL/GenBank/DDBJ whole genome shotgun (WGS) entry which is preliminary data.</text>
</comment>
<dbReference type="Gene3D" id="3.90.79.10">
    <property type="entry name" value="Nucleoside Triphosphate Pyrophosphohydrolase"/>
    <property type="match status" value="1"/>
</dbReference>
<protein>
    <recommendedName>
        <fullName evidence="6">U8 snoRNA-decapping enzyme</fullName>
        <ecNumber evidence="5">3.6.1.64</ecNumber>
    </recommendedName>
    <alternativeName>
        <fullName evidence="9">IDP phosphatase</fullName>
    </alternativeName>
    <alternativeName>
        <fullName evidence="7">Inosine diphosphate phosphatase</fullName>
    </alternativeName>
    <alternativeName>
        <fullName evidence="8">Nucleoside diphosphate-linked moiety X motif 16</fullName>
    </alternativeName>
    <alternativeName>
        <fullName evidence="10">m7GpppN-mRNA hydrolase</fullName>
    </alternativeName>
</protein>
<evidence type="ECO:0000256" key="4">
    <source>
        <dbReference type="ARBA" id="ARBA00038173"/>
    </source>
</evidence>
<evidence type="ECO:0000256" key="12">
    <source>
        <dbReference type="ARBA" id="ARBA00047875"/>
    </source>
</evidence>
<keyword evidence="3" id="KW-0546">Nucleotide metabolism</keyword>
<dbReference type="SUPFAM" id="SSF55811">
    <property type="entry name" value="Nudix"/>
    <property type="match status" value="1"/>
</dbReference>
<evidence type="ECO:0000259" key="14">
    <source>
        <dbReference type="PROSITE" id="PS51462"/>
    </source>
</evidence>
<reference evidence="15 16" key="1">
    <citation type="journal article" date="2018" name="Environ. Microbiol.">
        <title>Isolation and genomic characterization of Novimethylophilus kurashikiensis gen. nov. sp. nov., a new lanthanide-dependent methylotrophic species of Methylophilaceae.</title>
        <authorList>
            <person name="Lv H."/>
            <person name="Sahin N."/>
            <person name="Tani A."/>
        </authorList>
    </citation>
    <scope>NUCLEOTIDE SEQUENCE [LARGE SCALE GENOMIC DNA]</scope>
    <source>
        <strain evidence="15 16">La2-4</strain>
    </source>
</reference>
<evidence type="ECO:0000313" key="15">
    <source>
        <dbReference type="EMBL" id="GBG14462.1"/>
    </source>
</evidence>
<dbReference type="PROSITE" id="PS51462">
    <property type="entry name" value="NUDIX"/>
    <property type="match status" value="1"/>
</dbReference>
<dbReference type="InterPro" id="IPR000086">
    <property type="entry name" value="NUDIX_hydrolase_dom"/>
</dbReference>
<comment type="cofactor">
    <cofactor evidence="1">
        <name>Co(2+)</name>
        <dbReference type="ChEBI" id="CHEBI:48828"/>
    </cofactor>
</comment>
<feature type="domain" description="Nudix hydrolase" evidence="14">
    <location>
        <begin position="14"/>
        <end position="165"/>
    </location>
</feature>
<name>A0A2R5F892_9PROT</name>
<evidence type="ECO:0000256" key="8">
    <source>
        <dbReference type="ARBA" id="ARBA00041656"/>
    </source>
</evidence>
<dbReference type="EMBL" id="BDOQ01000007">
    <property type="protein sequence ID" value="GBG14462.1"/>
    <property type="molecule type" value="Genomic_DNA"/>
</dbReference>
<evidence type="ECO:0000256" key="7">
    <source>
        <dbReference type="ARBA" id="ARBA00041450"/>
    </source>
</evidence>
<evidence type="ECO:0000256" key="13">
    <source>
        <dbReference type="ARBA" id="ARBA00048945"/>
    </source>
</evidence>
<evidence type="ECO:0000256" key="9">
    <source>
        <dbReference type="ARBA" id="ARBA00042015"/>
    </source>
</evidence>
<dbReference type="GO" id="GO:1990003">
    <property type="term" value="F:IDP phosphatase activity"/>
    <property type="evidence" value="ECO:0007669"/>
    <property type="project" value="UniProtKB-EC"/>
</dbReference>
<keyword evidence="2" id="KW-0694">RNA-binding</keyword>
<dbReference type="Pfam" id="PF22327">
    <property type="entry name" value="Nudt16-like"/>
    <property type="match status" value="1"/>
</dbReference>
<dbReference type="InterPro" id="IPR054754">
    <property type="entry name" value="NudT16"/>
</dbReference>
<dbReference type="GO" id="GO:0003723">
    <property type="term" value="F:RNA binding"/>
    <property type="evidence" value="ECO:0007669"/>
    <property type="project" value="UniProtKB-KW"/>
</dbReference>
<dbReference type="EC" id="3.6.1.64" evidence="5"/>
<dbReference type="AlphaFoldDB" id="A0A2R5F892"/>
<dbReference type="GO" id="GO:0140933">
    <property type="term" value="F:5'-(N(7)-methylguanosine 5'-triphospho)-[mRNA] hydrolase activity"/>
    <property type="evidence" value="ECO:0007669"/>
    <property type="project" value="UniProtKB-EC"/>
</dbReference>
<dbReference type="GO" id="GO:0009117">
    <property type="term" value="P:nucleotide metabolic process"/>
    <property type="evidence" value="ECO:0007669"/>
    <property type="project" value="UniProtKB-KW"/>
</dbReference>
<evidence type="ECO:0000256" key="3">
    <source>
        <dbReference type="ARBA" id="ARBA00023080"/>
    </source>
</evidence>
<accession>A0A2R5F892</accession>
<organism evidence="15 16">
    <name type="scientific">Novimethylophilus kurashikiensis</name>
    <dbReference type="NCBI Taxonomy" id="1825523"/>
    <lineage>
        <taxon>Bacteria</taxon>
        <taxon>Pseudomonadati</taxon>
        <taxon>Pseudomonadota</taxon>
        <taxon>Betaproteobacteria</taxon>
        <taxon>Nitrosomonadales</taxon>
        <taxon>Methylophilaceae</taxon>
        <taxon>Novimethylophilus</taxon>
    </lineage>
</organism>
<evidence type="ECO:0000256" key="6">
    <source>
        <dbReference type="ARBA" id="ARBA00039871"/>
    </source>
</evidence>
<dbReference type="InterPro" id="IPR015797">
    <property type="entry name" value="NUDIX_hydrolase-like_dom_sf"/>
</dbReference>
<evidence type="ECO:0000256" key="5">
    <source>
        <dbReference type="ARBA" id="ARBA00038899"/>
    </source>
</evidence>
<comment type="catalytic activity">
    <reaction evidence="13">
        <text>dIDP + H2O = dIMP + phosphate + H(+)</text>
        <dbReference type="Rhea" id="RHEA:35211"/>
        <dbReference type="ChEBI" id="CHEBI:15377"/>
        <dbReference type="ChEBI" id="CHEBI:15378"/>
        <dbReference type="ChEBI" id="CHEBI:43474"/>
        <dbReference type="ChEBI" id="CHEBI:61194"/>
        <dbReference type="ChEBI" id="CHEBI:62286"/>
        <dbReference type="EC" id="3.6.1.64"/>
    </reaction>
    <physiologicalReaction direction="left-to-right" evidence="13">
        <dbReference type="Rhea" id="RHEA:35212"/>
    </physiologicalReaction>
</comment>
<gene>
    <name evidence="15" type="ORF">NMK_2061</name>
</gene>
<comment type="catalytic activity">
    <reaction evidence="12">
        <text>IDP + H2O = IMP + phosphate + H(+)</text>
        <dbReference type="Rhea" id="RHEA:35207"/>
        <dbReference type="ChEBI" id="CHEBI:15377"/>
        <dbReference type="ChEBI" id="CHEBI:15378"/>
        <dbReference type="ChEBI" id="CHEBI:43474"/>
        <dbReference type="ChEBI" id="CHEBI:58053"/>
        <dbReference type="ChEBI" id="CHEBI:58280"/>
        <dbReference type="EC" id="3.6.1.64"/>
    </reaction>
    <physiologicalReaction direction="left-to-right" evidence="12">
        <dbReference type="Rhea" id="RHEA:35208"/>
    </physiologicalReaction>
</comment>